<organism evidence="2 3">
    <name type="scientific">Gimesia maris</name>
    <dbReference type="NCBI Taxonomy" id="122"/>
    <lineage>
        <taxon>Bacteria</taxon>
        <taxon>Pseudomonadati</taxon>
        <taxon>Planctomycetota</taxon>
        <taxon>Planctomycetia</taxon>
        <taxon>Planctomycetales</taxon>
        <taxon>Planctomycetaceae</taxon>
        <taxon>Gimesia</taxon>
    </lineage>
</organism>
<accession>A0A3D3R5D1</accession>
<evidence type="ECO:0000259" key="1">
    <source>
        <dbReference type="Pfam" id="PF20437"/>
    </source>
</evidence>
<dbReference type="AlphaFoldDB" id="A0A3D3R5D1"/>
<dbReference type="InterPro" id="IPR027417">
    <property type="entry name" value="P-loop_NTPase"/>
</dbReference>
<name>A0A3D3R5D1_9PLAN</name>
<protein>
    <recommendedName>
        <fullName evidence="1">Lon-like helical domain-containing protein</fullName>
    </recommendedName>
</protein>
<dbReference type="EMBL" id="DQAY01000078">
    <property type="protein sequence ID" value="HCO24061.1"/>
    <property type="molecule type" value="Genomic_DNA"/>
</dbReference>
<gene>
    <name evidence="2" type="ORF">DIT97_13825</name>
</gene>
<dbReference type="Pfam" id="PF20437">
    <property type="entry name" value="LonC_helical"/>
    <property type="match status" value="1"/>
</dbReference>
<evidence type="ECO:0000313" key="2">
    <source>
        <dbReference type="EMBL" id="HCO24061.1"/>
    </source>
</evidence>
<reference evidence="2 3" key="1">
    <citation type="journal article" date="2018" name="Nat. Biotechnol.">
        <title>A standardized bacterial taxonomy based on genome phylogeny substantially revises the tree of life.</title>
        <authorList>
            <person name="Parks D.H."/>
            <person name="Chuvochina M."/>
            <person name="Waite D.W."/>
            <person name="Rinke C."/>
            <person name="Skarshewski A."/>
            <person name="Chaumeil P.A."/>
            <person name="Hugenholtz P."/>
        </authorList>
    </citation>
    <scope>NUCLEOTIDE SEQUENCE [LARGE SCALE GENOMIC DNA]</scope>
    <source>
        <strain evidence="2">UBA9375</strain>
    </source>
</reference>
<feature type="non-terminal residue" evidence="2">
    <location>
        <position position="229"/>
    </location>
</feature>
<dbReference type="InterPro" id="IPR046844">
    <property type="entry name" value="Lon-like_helical"/>
</dbReference>
<dbReference type="Gene3D" id="3.40.50.300">
    <property type="entry name" value="P-loop containing nucleotide triphosphate hydrolases"/>
    <property type="match status" value="1"/>
</dbReference>
<comment type="caution">
    <text evidence="2">The sequence shown here is derived from an EMBL/GenBank/DDBJ whole genome shotgun (WGS) entry which is preliminary data.</text>
</comment>
<dbReference type="Proteomes" id="UP000263642">
    <property type="component" value="Unassembled WGS sequence"/>
</dbReference>
<evidence type="ECO:0000313" key="3">
    <source>
        <dbReference type="Proteomes" id="UP000263642"/>
    </source>
</evidence>
<proteinExistence type="predicted"/>
<sequence>MTEQTEYRELTSKEVTLKLDPKSFGFKSTQELEPLTEIVAQPRVVRALELGTGIRHPNYHIYLSGLIGTGRNELITHALRERILDDSIPDDWIYVNNFEEPDCPLAISLPAGQGIQFRSEMEALIEQLQESLPKAFKEEDFGKEKEKLRQIYRKRGEEVFDKLQKLAGQHELTVQQMPNGEILFIPLKDNRPMTQQEIEQLSPEEMQELESHQDELVGMAGRVLQEQRE</sequence>
<feature type="domain" description="Lon-like helical" evidence="1">
    <location>
        <begin position="91"/>
        <end position="124"/>
    </location>
</feature>